<evidence type="ECO:0000313" key="1">
    <source>
        <dbReference type="EMBL" id="SYZ79009.1"/>
    </source>
</evidence>
<dbReference type="AlphaFoldDB" id="A0A383TH77"/>
<sequence length="87" mass="10017">MKLGLWSSPEDAFLEFVYANESVSHRKILLLNCTLMESSNIEKIITKKNKLFKRTMHFDSLFFSCLLLFHYCADSIYASVISVASVM</sequence>
<reference evidence="2" key="1">
    <citation type="submission" date="2018-05" db="EMBL/GenBank/DDBJ databases">
        <authorList>
            <person name="Strepis N."/>
        </authorList>
    </citation>
    <scope>NUCLEOTIDE SEQUENCE [LARGE SCALE GENOMIC DNA]</scope>
</reference>
<organism evidence="1 2">
    <name type="scientific">Trichococcus shcherbakoviae</name>
    <dbReference type="NCBI Taxonomy" id="2094020"/>
    <lineage>
        <taxon>Bacteria</taxon>
        <taxon>Bacillati</taxon>
        <taxon>Bacillota</taxon>
        <taxon>Bacilli</taxon>
        <taxon>Lactobacillales</taxon>
        <taxon>Carnobacteriaceae</taxon>
        <taxon>Trichococcus</taxon>
    </lineage>
</organism>
<proteinExistence type="predicted"/>
<gene>
    <name evidence="1" type="ORF">TART1_1833</name>
</gene>
<evidence type="ECO:0000313" key="2">
    <source>
        <dbReference type="Proteomes" id="UP000262072"/>
    </source>
</evidence>
<accession>A0A383TH77</accession>
<dbReference type="EMBL" id="UNRR01000025">
    <property type="protein sequence ID" value="SYZ79009.1"/>
    <property type="molecule type" value="Genomic_DNA"/>
</dbReference>
<name>A0A383TH77_9LACT</name>
<dbReference type="Proteomes" id="UP000262072">
    <property type="component" value="Unassembled WGS sequence"/>
</dbReference>
<protein>
    <submittedName>
        <fullName evidence="1">Uncharacterized protein</fullName>
    </submittedName>
</protein>